<dbReference type="Proteomes" id="UP000242146">
    <property type="component" value="Unassembled WGS sequence"/>
</dbReference>
<evidence type="ECO:0000256" key="1">
    <source>
        <dbReference type="ARBA" id="ARBA00001933"/>
    </source>
</evidence>
<evidence type="ECO:0000256" key="5">
    <source>
        <dbReference type="ARBA" id="ARBA00023239"/>
    </source>
</evidence>
<evidence type="ECO:0000313" key="9">
    <source>
        <dbReference type="Proteomes" id="UP000242146"/>
    </source>
</evidence>
<keyword evidence="5 7" id="KW-0456">Lyase</keyword>
<dbReference type="PANTHER" id="PTHR45677:SF8">
    <property type="entry name" value="CYSTEINE SULFINIC ACID DECARBOXYLASE"/>
    <property type="match status" value="1"/>
</dbReference>
<dbReference type="STRING" id="101127.A0A1X2GQ01"/>
<dbReference type="GO" id="GO:0016740">
    <property type="term" value="F:transferase activity"/>
    <property type="evidence" value="ECO:0007669"/>
    <property type="project" value="UniProtKB-KW"/>
</dbReference>
<proteinExistence type="inferred from homology"/>
<accession>A0A1X2GQ01</accession>
<dbReference type="GO" id="GO:0005737">
    <property type="term" value="C:cytoplasm"/>
    <property type="evidence" value="ECO:0007669"/>
    <property type="project" value="TreeGrafter"/>
</dbReference>
<comment type="caution">
    <text evidence="8">The sequence shown here is derived from an EMBL/GenBank/DDBJ whole genome shotgun (WGS) entry which is preliminary data.</text>
</comment>
<evidence type="ECO:0000256" key="3">
    <source>
        <dbReference type="ARBA" id="ARBA00022793"/>
    </source>
</evidence>
<evidence type="ECO:0000256" key="4">
    <source>
        <dbReference type="ARBA" id="ARBA00022898"/>
    </source>
</evidence>
<evidence type="ECO:0000256" key="7">
    <source>
        <dbReference type="RuleBase" id="RU000382"/>
    </source>
</evidence>
<dbReference type="EMBL" id="MCGT01000006">
    <property type="protein sequence ID" value="ORX58875.1"/>
    <property type="molecule type" value="Genomic_DNA"/>
</dbReference>
<organism evidence="8 9">
    <name type="scientific">Hesseltinella vesiculosa</name>
    <dbReference type="NCBI Taxonomy" id="101127"/>
    <lineage>
        <taxon>Eukaryota</taxon>
        <taxon>Fungi</taxon>
        <taxon>Fungi incertae sedis</taxon>
        <taxon>Mucoromycota</taxon>
        <taxon>Mucoromycotina</taxon>
        <taxon>Mucoromycetes</taxon>
        <taxon>Mucorales</taxon>
        <taxon>Cunninghamellaceae</taxon>
        <taxon>Hesseltinella</taxon>
    </lineage>
</organism>
<protein>
    <submittedName>
        <fullName evidence="8">PLP-dependent transferase</fullName>
    </submittedName>
</protein>
<dbReference type="SUPFAM" id="SSF53383">
    <property type="entry name" value="PLP-dependent transferases"/>
    <property type="match status" value="1"/>
</dbReference>
<dbReference type="PANTHER" id="PTHR45677">
    <property type="entry name" value="GLUTAMATE DECARBOXYLASE-RELATED"/>
    <property type="match status" value="1"/>
</dbReference>
<keyword evidence="3" id="KW-0210">Decarboxylase</keyword>
<gene>
    <name evidence="8" type="ORF">DM01DRAFT_1333495</name>
</gene>
<keyword evidence="9" id="KW-1185">Reference proteome</keyword>
<feature type="modified residue" description="N6-(pyridoxal phosphate)lysine" evidence="6">
    <location>
        <position position="250"/>
    </location>
</feature>
<dbReference type="Gene3D" id="3.40.640.10">
    <property type="entry name" value="Type I PLP-dependent aspartate aminotransferase-like (Major domain)"/>
    <property type="match status" value="1"/>
</dbReference>
<dbReference type="GO" id="GO:0016831">
    <property type="term" value="F:carboxy-lyase activity"/>
    <property type="evidence" value="ECO:0007669"/>
    <property type="project" value="UniProtKB-KW"/>
</dbReference>
<dbReference type="InterPro" id="IPR015424">
    <property type="entry name" value="PyrdxlP-dep_Trfase"/>
</dbReference>
<comment type="similarity">
    <text evidence="2 7">Belongs to the group II decarboxylase family.</text>
</comment>
<keyword evidence="8" id="KW-0808">Transferase</keyword>
<reference evidence="8 9" key="1">
    <citation type="submission" date="2016-07" db="EMBL/GenBank/DDBJ databases">
        <title>Pervasive Adenine N6-methylation of Active Genes in Fungi.</title>
        <authorList>
            <consortium name="DOE Joint Genome Institute"/>
            <person name="Mondo S.J."/>
            <person name="Dannebaum R.O."/>
            <person name="Kuo R.C."/>
            <person name="Labutti K."/>
            <person name="Haridas S."/>
            <person name="Kuo A."/>
            <person name="Salamov A."/>
            <person name="Ahrendt S.R."/>
            <person name="Lipzen A."/>
            <person name="Sullivan W."/>
            <person name="Andreopoulos W.B."/>
            <person name="Clum A."/>
            <person name="Lindquist E."/>
            <person name="Daum C."/>
            <person name="Ramamoorthy G.K."/>
            <person name="Gryganskyi A."/>
            <person name="Culley D."/>
            <person name="Magnuson J.K."/>
            <person name="James T.Y."/>
            <person name="O'Malley M.A."/>
            <person name="Stajich J.E."/>
            <person name="Spatafora J.W."/>
            <person name="Visel A."/>
            <person name="Grigoriev I.V."/>
        </authorList>
    </citation>
    <scope>NUCLEOTIDE SEQUENCE [LARGE SCALE GENOMIC DNA]</scope>
    <source>
        <strain evidence="8 9">NRRL 3301</strain>
    </source>
</reference>
<dbReference type="Gene3D" id="3.90.1150.170">
    <property type="match status" value="1"/>
</dbReference>
<name>A0A1X2GQ01_9FUNG</name>
<evidence type="ECO:0000256" key="2">
    <source>
        <dbReference type="ARBA" id="ARBA00009533"/>
    </source>
</evidence>
<dbReference type="OrthoDB" id="392571at2759"/>
<dbReference type="GO" id="GO:0019752">
    <property type="term" value="P:carboxylic acid metabolic process"/>
    <property type="evidence" value="ECO:0007669"/>
    <property type="project" value="InterPro"/>
</dbReference>
<dbReference type="GO" id="GO:0030170">
    <property type="term" value="F:pyridoxal phosphate binding"/>
    <property type="evidence" value="ECO:0007669"/>
    <property type="project" value="InterPro"/>
</dbReference>
<dbReference type="Pfam" id="PF00282">
    <property type="entry name" value="Pyridoxal_deC"/>
    <property type="match status" value="1"/>
</dbReference>
<dbReference type="InterPro" id="IPR002129">
    <property type="entry name" value="PyrdxlP-dep_de-COase"/>
</dbReference>
<dbReference type="InterPro" id="IPR015421">
    <property type="entry name" value="PyrdxlP-dep_Trfase_major"/>
</dbReference>
<dbReference type="AlphaFoldDB" id="A0A1X2GQ01"/>
<sequence>MEDTFSLIKDTLRYSVNTWNPRFLDKLYAGTNPIGVIAELVLAVLNNNGHVYHCSPVVSLMEVQVTRATARLLGMGEQASGLFCPGGSASNLLAMVTARNRLFPTIKTEGYFPRPMHPNATYGTLTVFTSTHSHYSIAKSAQVLGLGLKHVIKVPTDKEGRMDVDQLEQRMQASVDRGETPFFINATSGTTVMGAFDPLDRMAKVARQFGCWLHADGSWGGSAIFSEQVQKTNCFKGSQLVDSFTMNPHKLLGVPLQCSMLLAKEGHGLFAEANSLQADYLFHGNEYDLGAGTIGCGRRPDALKVFLAWKFYGQQGLGKRVDRAIATTKALTDHLRQRPGFHLVQEPPFVQVCFWYLPEHLDWQRWRRDGSYDSKVSQVTRSLHEKVNQSGRFLVDRAPLVDQPDFFRLVINAPTVRLDRDLIPLLDLIETTAKDMTWSL</sequence>
<keyword evidence="4 6" id="KW-0663">Pyridoxal phosphate</keyword>
<dbReference type="PROSITE" id="PS00392">
    <property type="entry name" value="DDC_GAD_HDC_YDC"/>
    <property type="match status" value="1"/>
</dbReference>
<comment type="cofactor">
    <cofactor evidence="1 6 7">
        <name>pyridoxal 5'-phosphate</name>
        <dbReference type="ChEBI" id="CHEBI:597326"/>
    </cofactor>
</comment>
<evidence type="ECO:0000313" key="8">
    <source>
        <dbReference type="EMBL" id="ORX58875.1"/>
    </source>
</evidence>
<dbReference type="InterPro" id="IPR021115">
    <property type="entry name" value="Pyridoxal-P_BS"/>
</dbReference>
<evidence type="ECO:0000256" key="6">
    <source>
        <dbReference type="PIRSR" id="PIRSR602129-50"/>
    </source>
</evidence>